<dbReference type="GO" id="GO:0005464">
    <property type="term" value="F:UDP-xylose transmembrane transporter activity"/>
    <property type="evidence" value="ECO:0007669"/>
    <property type="project" value="TreeGrafter"/>
</dbReference>
<dbReference type="GO" id="GO:0000139">
    <property type="term" value="C:Golgi membrane"/>
    <property type="evidence" value="ECO:0007669"/>
    <property type="project" value="TreeGrafter"/>
</dbReference>
<evidence type="ECO:0000256" key="6">
    <source>
        <dbReference type="ARBA" id="ARBA00022989"/>
    </source>
</evidence>
<dbReference type="GO" id="GO:0005462">
    <property type="term" value="F:UDP-N-acetylglucosamine transmembrane transporter activity"/>
    <property type="evidence" value="ECO:0007669"/>
    <property type="project" value="TreeGrafter"/>
</dbReference>
<feature type="transmembrane region" description="Helical" evidence="9">
    <location>
        <begin position="62"/>
        <end position="83"/>
    </location>
</feature>
<dbReference type="OrthoDB" id="999962at2759"/>
<feature type="transmembrane region" description="Helical" evidence="9">
    <location>
        <begin position="89"/>
        <end position="106"/>
    </location>
</feature>
<dbReference type="PANTHER" id="PTHR10778:SF4">
    <property type="entry name" value="NUCLEOTIDE SUGAR TRANSPORTER SLC35B4"/>
    <property type="match status" value="1"/>
</dbReference>
<evidence type="ECO:0000256" key="1">
    <source>
        <dbReference type="ARBA" id="ARBA00004127"/>
    </source>
</evidence>
<feature type="transmembrane region" description="Helical" evidence="9">
    <location>
        <begin position="224"/>
        <end position="245"/>
    </location>
</feature>
<evidence type="ECO:0000256" key="8">
    <source>
        <dbReference type="ARBA" id="ARBA00041931"/>
    </source>
</evidence>
<dbReference type="Pfam" id="PF08449">
    <property type="entry name" value="UAA"/>
    <property type="match status" value="1"/>
</dbReference>
<comment type="similarity">
    <text evidence="2">Belongs to the nucleotide-sugar transporter family. SLC35B subfamily.</text>
</comment>
<sequence length="314" mass="35071">MASVPLAIFLVFLGCGANVFFLEHLIKIDSSSGHLITCGQFFLISTKQLFQFDFRNGFKIPFSRHLLIVALFVSISVINNWAFSFAIPLTLHIVFRAGSLVTNCLLSRIIMNKQFSTYKYASVFTITAGIIICTLQTASSKPSSSFADDAPQLSFGLFVLSIALILSSLIGIVQEKTRDQFGKHPLECLFLHHFLSLPMFWFLIEPIKSSIAAYSSSATIDLFGHALPSAWLFFAGNLATQYICIRSIFVLTSECTSLTVTLVITLRKFFSLVISVIYFQTAWTSWNWIGTAFVFGGTLMYAEVFNEKKKEKTS</sequence>
<keyword evidence="5 9" id="KW-0812">Transmembrane</keyword>
<dbReference type="InterPro" id="IPR013657">
    <property type="entry name" value="SCL35B1-4/HUT1"/>
</dbReference>
<protein>
    <recommendedName>
        <fullName evidence="8">Solute carrier family 35 member B4</fullName>
    </recommendedName>
</protein>
<evidence type="ECO:0000256" key="2">
    <source>
        <dbReference type="ARBA" id="ARBA00010694"/>
    </source>
</evidence>
<keyword evidence="11" id="KW-1185">Reference proteome</keyword>
<feature type="transmembrane region" description="Helical" evidence="9">
    <location>
        <begin position="118"/>
        <end position="138"/>
    </location>
</feature>
<keyword evidence="7 9" id="KW-0472">Membrane</keyword>
<proteinExistence type="inferred from homology"/>
<accession>E4XUQ5</accession>
<name>E4XUQ5_OIKDI</name>
<dbReference type="PANTHER" id="PTHR10778">
    <property type="entry name" value="SOLUTE CARRIER FAMILY 35 MEMBER B"/>
    <property type="match status" value="1"/>
</dbReference>
<feature type="transmembrane region" description="Helical" evidence="9">
    <location>
        <begin position="185"/>
        <end position="204"/>
    </location>
</feature>
<feature type="transmembrane region" description="Helical" evidence="9">
    <location>
        <begin position="153"/>
        <end position="173"/>
    </location>
</feature>
<evidence type="ECO:0000313" key="10">
    <source>
        <dbReference type="EMBL" id="CBY13452.1"/>
    </source>
</evidence>
<dbReference type="AlphaFoldDB" id="E4XUQ5"/>
<dbReference type="InParanoid" id="E4XUQ5"/>
<feature type="transmembrane region" description="Helical" evidence="9">
    <location>
        <begin position="285"/>
        <end position="305"/>
    </location>
</feature>
<evidence type="ECO:0000256" key="7">
    <source>
        <dbReference type="ARBA" id="ARBA00023136"/>
    </source>
</evidence>
<keyword evidence="3" id="KW-0813">Transport</keyword>
<dbReference type="GO" id="GO:0005789">
    <property type="term" value="C:endoplasmic reticulum membrane"/>
    <property type="evidence" value="ECO:0007669"/>
    <property type="project" value="TreeGrafter"/>
</dbReference>
<keyword evidence="4" id="KW-0762">Sugar transport</keyword>
<comment type="subcellular location">
    <subcellularLocation>
        <location evidence="1">Endomembrane system</location>
        <topology evidence="1">Multi-pass membrane protein</topology>
    </subcellularLocation>
</comment>
<reference evidence="10" key="1">
    <citation type="journal article" date="2010" name="Science">
        <title>Plasticity of animal genome architecture unmasked by rapid evolution of a pelagic tunicate.</title>
        <authorList>
            <person name="Denoeud F."/>
            <person name="Henriet S."/>
            <person name="Mungpakdee S."/>
            <person name="Aury J.M."/>
            <person name="Da Silva C."/>
            <person name="Brinkmann H."/>
            <person name="Mikhaleva J."/>
            <person name="Olsen L.C."/>
            <person name="Jubin C."/>
            <person name="Canestro C."/>
            <person name="Bouquet J.M."/>
            <person name="Danks G."/>
            <person name="Poulain J."/>
            <person name="Campsteijn C."/>
            <person name="Adamski M."/>
            <person name="Cross I."/>
            <person name="Yadetie F."/>
            <person name="Muffato M."/>
            <person name="Louis A."/>
            <person name="Butcher S."/>
            <person name="Tsagkogeorga G."/>
            <person name="Konrad A."/>
            <person name="Singh S."/>
            <person name="Jensen M.F."/>
            <person name="Cong E.H."/>
            <person name="Eikeseth-Otteraa H."/>
            <person name="Noel B."/>
            <person name="Anthouard V."/>
            <person name="Porcel B.M."/>
            <person name="Kachouri-Lafond R."/>
            <person name="Nishino A."/>
            <person name="Ugolini M."/>
            <person name="Chourrout P."/>
            <person name="Nishida H."/>
            <person name="Aasland R."/>
            <person name="Huzurbazar S."/>
            <person name="Westhof E."/>
            <person name="Delsuc F."/>
            <person name="Lehrach H."/>
            <person name="Reinhardt R."/>
            <person name="Weissenbach J."/>
            <person name="Roy S.W."/>
            <person name="Artiguenave F."/>
            <person name="Postlethwait J.H."/>
            <person name="Manak J.R."/>
            <person name="Thompson E.M."/>
            <person name="Jaillon O."/>
            <person name="Du Pasquier L."/>
            <person name="Boudinot P."/>
            <person name="Liberles D.A."/>
            <person name="Volff J.N."/>
            <person name="Philippe H."/>
            <person name="Lenhard B."/>
            <person name="Roest Crollius H."/>
            <person name="Wincker P."/>
            <person name="Chourrout D."/>
        </authorList>
    </citation>
    <scope>NUCLEOTIDE SEQUENCE [LARGE SCALE GENOMIC DNA]</scope>
</reference>
<evidence type="ECO:0000256" key="3">
    <source>
        <dbReference type="ARBA" id="ARBA00022448"/>
    </source>
</evidence>
<evidence type="ECO:0000256" key="5">
    <source>
        <dbReference type="ARBA" id="ARBA00022692"/>
    </source>
</evidence>
<dbReference type="EMBL" id="FN653188">
    <property type="protein sequence ID" value="CBY13452.1"/>
    <property type="molecule type" value="Genomic_DNA"/>
</dbReference>
<evidence type="ECO:0000256" key="9">
    <source>
        <dbReference type="SAM" id="Phobius"/>
    </source>
</evidence>
<keyword evidence="6 9" id="KW-1133">Transmembrane helix</keyword>
<dbReference type="Proteomes" id="UP000001307">
    <property type="component" value="Unassembled WGS sequence"/>
</dbReference>
<dbReference type="FunCoup" id="E4XUQ5">
    <property type="interactions" value="8"/>
</dbReference>
<evidence type="ECO:0000313" key="11">
    <source>
        <dbReference type="Proteomes" id="UP000001307"/>
    </source>
</evidence>
<evidence type="ECO:0000256" key="4">
    <source>
        <dbReference type="ARBA" id="ARBA00022597"/>
    </source>
</evidence>
<feature type="transmembrane region" description="Helical" evidence="9">
    <location>
        <begin position="257"/>
        <end position="279"/>
    </location>
</feature>
<gene>
    <name evidence="10" type="ORF">GSOID_T00004765001</name>
</gene>
<organism evidence="10">
    <name type="scientific">Oikopleura dioica</name>
    <name type="common">Tunicate</name>
    <dbReference type="NCBI Taxonomy" id="34765"/>
    <lineage>
        <taxon>Eukaryota</taxon>
        <taxon>Metazoa</taxon>
        <taxon>Chordata</taxon>
        <taxon>Tunicata</taxon>
        <taxon>Appendicularia</taxon>
        <taxon>Copelata</taxon>
        <taxon>Oikopleuridae</taxon>
        <taxon>Oikopleura</taxon>
    </lineage>
</organism>